<keyword evidence="2" id="KW-1185">Reference proteome</keyword>
<organism evidence="1 2">
    <name type="scientific">Paramecium pentaurelia</name>
    <dbReference type="NCBI Taxonomy" id="43138"/>
    <lineage>
        <taxon>Eukaryota</taxon>
        <taxon>Sar</taxon>
        <taxon>Alveolata</taxon>
        <taxon>Ciliophora</taxon>
        <taxon>Intramacronucleata</taxon>
        <taxon>Oligohymenophorea</taxon>
        <taxon>Peniculida</taxon>
        <taxon>Parameciidae</taxon>
        <taxon>Paramecium</taxon>
    </lineage>
</organism>
<gene>
    <name evidence="1" type="ORF">PPENT_87.1.T0630186</name>
</gene>
<accession>A0A8S1VH28</accession>
<name>A0A8S1VH28_9CILI</name>
<reference evidence="1" key="1">
    <citation type="submission" date="2021-01" db="EMBL/GenBank/DDBJ databases">
        <authorList>
            <consortium name="Genoscope - CEA"/>
            <person name="William W."/>
        </authorList>
    </citation>
    <scope>NUCLEOTIDE SEQUENCE</scope>
</reference>
<dbReference type="EMBL" id="CAJJDO010000063">
    <property type="protein sequence ID" value="CAD8175685.1"/>
    <property type="molecule type" value="Genomic_DNA"/>
</dbReference>
<evidence type="ECO:0000313" key="2">
    <source>
        <dbReference type="Proteomes" id="UP000689195"/>
    </source>
</evidence>
<protein>
    <submittedName>
        <fullName evidence="1">Uncharacterized protein</fullName>
    </submittedName>
</protein>
<proteinExistence type="predicted"/>
<dbReference type="Proteomes" id="UP000689195">
    <property type="component" value="Unassembled WGS sequence"/>
</dbReference>
<sequence>MIAQKQQRQIDDDDEVKMDEISVQVISNEKCNKFIAYYYLSVGSNFPLFENNQFKNIILL</sequence>
<evidence type="ECO:0000313" key="1">
    <source>
        <dbReference type="EMBL" id="CAD8175685.1"/>
    </source>
</evidence>
<comment type="caution">
    <text evidence="1">The sequence shown here is derived from an EMBL/GenBank/DDBJ whole genome shotgun (WGS) entry which is preliminary data.</text>
</comment>
<dbReference type="AlphaFoldDB" id="A0A8S1VH28"/>